<comment type="caution">
    <text evidence="6">The sequence shown here is derived from an EMBL/GenBank/DDBJ whole genome shotgun (WGS) entry which is preliminary data.</text>
</comment>
<dbReference type="PRINTS" id="PR00081">
    <property type="entry name" value="GDHRDH"/>
</dbReference>
<organism evidence="6 7">
    <name type="scientific">Streptomyces ochraceiscleroticus</name>
    <dbReference type="NCBI Taxonomy" id="47761"/>
    <lineage>
        <taxon>Bacteria</taxon>
        <taxon>Bacillati</taxon>
        <taxon>Actinomycetota</taxon>
        <taxon>Actinomycetes</taxon>
        <taxon>Kitasatosporales</taxon>
        <taxon>Streptomycetaceae</taxon>
        <taxon>Streptomyces</taxon>
    </lineage>
</organism>
<dbReference type="PANTHER" id="PTHR44196:SF1">
    <property type="entry name" value="DEHYDROGENASE_REDUCTASE SDR FAMILY MEMBER 7B"/>
    <property type="match status" value="1"/>
</dbReference>
<dbReference type="InterPro" id="IPR002347">
    <property type="entry name" value="SDR_fam"/>
</dbReference>
<dbReference type="Pfam" id="PF00106">
    <property type="entry name" value="adh_short"/>
    <property type="match status" value="1"/>
</dbReference>
<dbReference type="SUPFAM" id="SSF51735">
    <property type="entry name" value="NAD(P)-binding Rossmann-fold domains"/>
    <property type="match status" value="1"/>
</dbReference>
<sequence length="278" mass="29166">MEAAGPLPHSPVLPEDRPGRHGPAPRAHRTGAPVALITGASSGIGAAVATRFAAEGGWQLLLNGRDQERLDRIADHCGATALPCDLSDPAGCGQLVERALDVAGGVDVLVAGAGIGWAGPFMAMPPAAIDEVLAVDLAAVMHLTRRVLPDIVRRDRGHLLFVGSIAGAVGVREEAVYSAAKAAVAAFAESLRYELAGSRVRVSVVVPGAVNTPFFTRRGAPYQRSRPRPIAPARVADAVWDAVAHERSEVFVPGWLQLPARFKGLAPALFRRLATRFA</sequence>
<dbReference type="PANTHER" id="PTHR44196">
    <property type="entry name" value="DEHYDROGENASE/REDUCTASE SDR FAMILY MEMBER 7B"/>
    <property type="match status" value="1"/>
</dbReference>
<reference evidence="7" key="1">
    <citation type="journal article" date="2019" name="Int. J. Syst. Evol. Microbiol.">
        <title>The Global Catalogue of Microorganisms (GCM) 10K type strain sequencing project: providing services to taxonomists for standard genome sequencing and annotation.</title>
        <authorList>
            <consortium name="The Broad Institute Genomics Platform"/>
            <consortium name="The Broad Institute Genome Sequencing Center for Infectious Disease"/>
            <person name="Wu L."/>
            <person name="Ma J."/>
        </authorList>
    </citation>
    <scope>NUCLEOTIDE SEQUENCE [LARGE SCALE GENOMIC DNA]</scope>
    <source>
        <strain evidence="7">CGMCC 1.15180</strain>
    </source>
</reference>
<evidence type="ECO:0000256" key="2">
    <source>
        <dbReference type="ARBA" id="ARBA00023002"/>
    </source>
</evidence>
<feature type="region of interest" description="Disordered" evidence="4">
    <location>
        <begin position="1"/>
        <end position="29"/>
    </location>
</feature>
<name>A0ABW1MJW4_9ACTN</name>
<dbReference type="InterPro" id="IPR057326">
    <property type="entry name" value="KR_dom"/>
</dbReference>
<accession>A0ABW1MJW4</accession>
<evidence type="ECO:0000313" key="7">
    <source>
        <dbReference type="Proteomes" id="UP001596139"/>
    </source>
</evidence>
<dbReference type="GO" id="GO:0016491">
    <property type="term" value="F:oxidoreductase activity"/>
    <property type="evidence" value="ECO:0007669"/>
    <property type="project" value="UniProtKB-KW"/>
</dbReference>
<evidence type="ECO:0000256" key="1">
    <source>
        <dbReference type="ARBA" id="ARBA00006484"/>
    </source>
</evidence>
<dbReference type="PROSITE" id="PS00061">
    <property type="entry name" value="ADH_SHORT"/>
    <property type="match status" value="1"/>
</dbReference>
<dbReference type="EC" id="1.-.-.-" evidence="6"/>
<comment type="similarity">
    <text evidence="1 3">Belongs to the short-chain dehydrogenases/reductases (SDR) family.</text>
</comment>
<dbReference type="InterPro" id="IPR036291">
    <property type="entry name" value="NAD(P)-bd_dom_sf"/>
</dbReference>
<gene>
    <name evidence="6" type="ORF">ACFP4F_12500</name>
</gene>
<protein>
    <submittedName>
        <fullName evidence="6">SDR family NAD(P)-dependent oxidoreductase</fullName>
        <ecNumber evidence="6">1.-.-.-</ecNumber>
    </submittedName>
</protein>
<dbReference type="RefSeq" id="WP_031059680.1">
    <property type="nucleotide sequence ID" value="NZ_JBHSPX010000004.1"/>
</dbReference>
<dbReference type="InterPro" id="IPR020904">
    <property type="entry name" value="Sc_DH/Rdtase_CS"/>
</dbReference>
<proteinExistence type="inferred from homology"/>
<dbReference type="PRINTS" id="PR00080">
    <property type="entry name" value="SDRFAMILY"/>
</dbReference>
<evidence type="ECO:0000313" key="6">
    <source>
        <dbReference type="EMBL" id="MFC6063367.1"/>
    </source>
</evidence>
<dbReference type="EMBL" id="JBHSPX010000004">
    <property type="protein sequence ID" value="MFC6063367.1"/>
    <property type="molecule type" value="Genomic_DNA"/>
</dbReference>
<feature type="domain" description="Ketoreductase" evidence="5">
    <location>
        <begin position="33"/>
        <end position="213"/>
    </location>
</feature>
<evidence type="ECO:0000259" key="5">
    <source>
        <dbReference type="SMART" id="SM00822"/>
    </source>
</evidence>
<dbReference type="Gene3D" id="3.40.50.720">
    <property type="entry name" value="NAD(P)-binding Rossmann-like Domain"/>
    <property type="match status" value="1"/>
</dbReference>
<dbReference type="Proteomes" id="UP001596139">
    <property type="component" value="Unassembled WGS sequence"/>
</dbReference>
<keyword evidence="2 6" id="KW-0560">Oxidoreductase</keyword>
<dbReference type="SMART" id="SM00822">
    <property type="entry name" value="PKS_KR"/>
    <property type="match status" value="1"/>
</dbReference>
<keyword evidence="7" id="KW-1185">Reference proteome</keyword>
<dbReference type="CDD" id="cd05233">
    <property type="entry name" value="SDR_c"/>
    <property type="match status" value="1"/>
</dbReference>
<evidence type="ECO:0000256" key="3">
    <source>
        <dbReference type="RuleBase" id="RU000363"/>
    </source>
</evidence>
<evidence type="ECO:0000256" key="4">
    <source>
        <dbReference type="SAM" id="MobiDB-lite"/>
    </source>
</evidence>